<reference evidence="2 3" key="1">
    <citation type="submission" date="2019-08" db="EMBL/GenBank/DDBJ databases">
        <title>Amphibian skin-associated Pigmentiphaga: genome sequence and occurrence across geography and hosts.</title>
        <authorList>
            <person name="Bletz M.C."/>
            <person name="Bunk B."/>
            <person name="Sproeer C."/>
            <person name="Biwer P."/>
            <person name="Reiter S."/>
            <person name="Rabemananjara F.C.E."/>
            <person name="Schulz S."/>
            <person name="Overmann J."/>
            <person name="Vences M."/>
        </authorList>
    </citation>
    <scope>NUCLEOTIDE SEQUENCE [LARGE SCALE GENOMIC DNA]</scope>
    <source>
        <strain evidence="2 3">Mada1488</strain>
    </source>
</reference>
<dbReference type="InterPro" id="IPR007076">
    <property type="entry name" value="TfoX_N"/>
</dbReference>
<proteinExistence type="predicted"/>
<evidence type="ECO:0000259" key="1">
    <source>
        <dbReference type="Pfam" id="PF04993"/>
    </source>
</evidence>
<dbReference type="AlphaFoldDB" id="A0A5C0B2Z1"/>
<evidence type="ECO:0000313" key="2">
    <source>
        <dbReference type="EMBL" id="QEI07570.1"/>
    </source>
</evidence>
<dbReference type="EMBL" id="CP043046">
    <property type="protein sequence ID" value="QEI07570.1"/>
    <property type="molecule type" value="Genomic_DNA"/>
</dbReference>
<organism evidence="2 3">
    <name type="scientific">Pigmentiphaga aceris</name>
    <dbReference type="NCBI Taxonomy" id="1940612"/>
    <lineage>
        <taxon>Bacteria</taxon>
        <taxon>Pseudomonadati</taxon>
        <taxon>Pseudomonadota</taxon>
        <taxon>Betaproteobacteria</taxon>
        <taxon>Burkholderiales</taxon>
        <taxon>Alcaligenaceae</taxon>
        <taxon>Pigmentiphaga</taxon>
    </lineage>
</organism>
<dbReference type="OrthoDB" id="214902at2"/>
<feature type="domain" description="TfoX N-terminal" evidence="1">
    <location>
        <begin position="14"/>
        <end position="102"/>
    </location>
</feature>
<dbReference type="Pfam" id="PF04993">
    <property type="entry name" value="TfoX_N"/>
    <property type="match status" value="1"/>
</dbReference>
<accession>A0A5C0B2Z1</accession>
<dbReference type="KEGG" id="pacr:FXN63_18305"/>
<keyword evidence="3" id="KW-1185">Reference proteome</keyword>
<gene>
    <name evidence="2" type="ORF">FXN63_18305</name>
</gene>
<protein>
    <submittedName>
        <fullName evidence="2">TfoX/Sxy family protein</fullName>
    </submittedName>
</protein>
<name>A0A5C0B2Z1_9BURK</name>
<evidence type="ECO:0000313" key="3">
    <source>
        <dbReference type="Proteomes" id="UP000325161"/>
    </source>
</evidence>
<dbReference type="SUPFAM" id="SSF159894">
    <property type="entry name" value="YgaC/TfoX-N like"/>
    <property type="match status" value="1"/>
</dbReference>
<sequence>MARDPGLEAIMHEELRDIPDVSEKGMFGCWVWLVGGNLLCGAREDAMLVRLSKDDDAWALKMAGVTPMMTGSRRMPGWVWADPRVYGNDAMRRKLLDAALRFVLSLPRK</sequence>
<dbReference type="Proteomes" id="UP000325161">
    <property type="component" value="Chromosome"/>
</dbReference>